<reference evidence="2" key="1">
    <citation type="journal article" date="2020" name="Stud. Mycol.">
        <title>101 Dothideomycetes genomes: a test case for predicting lifestyles and emergence of pathogens.</title>
        <authorList>
            <person name="Haridas S."/>
            <person name="Albert R."/>
            <person name="Binder M."/>
            <person name="Bloem J."/>
            <person name="Labutti K."/>
            <person name="Salamov A."/>
            <person name="Andreopoulos B."/>
            <person name="Baker S."/>
            <person name="Barry K."/>
            <person name="Bills G."/>
            <person name="Bluhm B."/>
            <person name="Cannon C."/>
            <person name="Castanera R."/>
            <person name="Culley D."/>
            <person name="Daum C."/>
            <person name="Ezra D."/>
            <person name="Gonzalez J."/>
            <person name="Henrissat B."/>
            <person name="Kuo A."/>
            <person name="Liang C."/>
            <person name="Lipzen A."/>
            <person name="Lutzoni F."/>
            <person name="Magnuson J."/>
            <person name="Mondo S."/>
            <person name="Nolan M."/>
            <person name="Ohm R."/>
            <person name="Pangilinan J."/>
            <person name="Park H.-J."/>
            <person name="Ramirez L."/>
            <person name="Alfaro M."/>
            <person name="Sun H."/>
            <person name="Tritt A."/>
            <person name="Yoshinaga Y."/>
            <person name="Zwiers L.-H."/>
            <person name="Turgeon B."/>
            <person name="Goodwin S."/>
            <person name="Spatafora J."/>
            <person name="Crous P."/>
            <person name="Grigoriev I."/>
        </authorList>
    </citation>
    <scope>NUCLEOTIDE SEQUENCE</scope>
    <source>
        <strain evidence="2">CBS 175.79</strain>
    </source>
</reference>
<evidence type="ECO:0008006" key="4">
    <source>
        <dbReference type="Google" id="ProtNLM"/>
    </source>
</evidence>
<dbReference type="SUPFAM" id="SSF89372">
    <property type="entry name" value="Fucose-specific lectin"/>
    <property type="match status" value="1"/>
</dbReference>
<dbReference type="AlphaFoldDB" id="A0A6A5X7L3"/>
<name>A0A6A5X7L3_9PLEO</name>
<feature type="non-terminal residue" evidence="2">
    <location>
        <position position="1"/>
    </location>
</feature>
<dbReference type="GeneID" id="54281431"/>
<dbReference type="EMBL" id="ML978080">
    <property type="protein sequence ID" value="KAF2008911.1"/>
    <property type="molecule type" value="Genomic_DNA"/>
</dbReference>
<dbReference type="OrthoDB" id="3923199at2759"/>
<feature type="transmembrane region" description="Helical" evidence="1">
    <location>
        <begin position="12"/>
        <end position="35"/>
    </location>
</feature>
<keyword evidence="1" id="KW-0812">Transmembrane</keyword>
<evidence type="ECO:0000313" key="3">
    <source>
        <dbReference type="Proteomes" id="UP000799778"/>
    </source>
</evidence>
<sequence length="430" mass="47431">TCGVRKRTFNIIVIAAIIAIVVVTLALGIGLGLGLKDKDSSDSPKNKGVAPFCNDHPELCIGGALGTEYYSKKGAFNGSGIALAGESWSQDKRRIFTLYFQHWTGDIRFMQYTTEKKWIGGTRSETVATDAKNGTAISTVSFAINSTQYFHVFYISKENIVRQVTQTNVSNIWQPGPLSKLNLTVYDSPGNVGLQACWKGNFYGDSDYSKMPTPSGEKNKIPFEDIQGMNIWFATDDSTFQQYAWYAGFEDWGALDKWQGKNTHAGVGCYSWGEGTTTYTMMVNKANDTEIWWKDTANATSTQAHPIMSWQNSTKGLIPDVYPTSSLGYTTYFYAQMADKSISGFNVTYQAENTTIVSGDTFTITNPAGPEYALGGTHLTATAYTEMDGDKPVWDSLYVFYQTDGDDISAFTRGIAGGEWQKGQLNIPFE</sequence>
<dbReference type="Gene3D" id="2.120.10.70">
    <property type="entry name" value="Fucose-specific lectin"/>
    <property type="match status" value="1"/>
</dbReference>
<gene>
    <name evidence="2" type="ORF">BU24DRAFT_359236</name>
</gene>
<evidence type="ECO:0000313" key="2">
    <source>
        <dbReference type="EMBL" id="KAF2008911.1"/>
    </source>
</evidence>
<dbReference type="Proteomes" id="UP000799778">
    <property type="component" value="Unassembled WGS sequence"/>
</dbReference>
<dbReference type="RefSeq" id="XP_033377250.1">
    <property type="nucleotide sequence ID" value="XM_033524034.1"/>
</dbReference>
<proteinExistence type="predicted"/>
<organism evidence="2 3">
    <name type="scientific">Aaosphaeria arxii CBS 175.79</name>
    <dbReference type="NCBI Taxonomy" id="1450172"/>
    <lineage>
        <taxon>Eukaryota</taxon>
        <taxon>Fungi</taxon>
        <taxon>Dikarya</taxon>
        <taxon>Ascomycota</taxon>
        <taxon>Pezizomycotina</taxon>
        <taxon>Dothideomycetes</taxon>
        <taxon>Pleosporomycetidae</taxon>
        <taxon>Pleosporales</taxon>
        <taxon>Pleosporales incertae sedis</taxon>
        <taxon>Aaosphaeria</taxon>
    </lineage>
</organism>
<evidence type="ECO:0000256" key="1">
    <source>
        <dbReference type="SAM" id="Phobius"/>
    </source>
</evidence>
<keyword evidence="1" id="KW-1133">Transmembrane helix</keyword>
<keyword evidence="1" id="KW-0472">Membrane</keyword>
<keyword evidence="3" id="KW-1185">Reference proteome</keyword>
<accession>A0A6A5X7L3</accession>
<protein>
    <recommendedName>
        <fullName evidence="4">Fucose-specific lectin</fullName>
    </recommendedName>
</protein>